<dbReference type="InterPro" id="IPR001763">
    <property type="entry name" value="Rhodanese-like_dom"/>
</dbReference>
<accession>A0ABR4P4I8</accession>
<dbReference type="Gene3D" id="3.40.250.10">
    <property type="entry name" value="Rhodanese-like domain"/>
    <property type="match status" value="1"/>
</dbReference>
<evidence type="ECO:0000259" key="2">
    <source>
        <dbReference type="PROSITE" id="PS50206"/>
    </source>
</evidence>
<dbReference type="EMBL" id="JBFCZG010000009">
    <property type="protein sequence ID" value="KAL3418211.1"/>
    <property type="molecule type" value="Genomic_DNA"/>
</dbReference>
<proteinExistence type="predicted"/>
<protein>
    <recommendedName>
        <fullName evidence="2">Rhodanese domain-containing protein</fullName>
    </recommendedName>
</protein>
<evidence type="ECO:0000313" key="4">
    <source>
        <dbReference type="Proteomes" id="UP001629113"/>
    </source>
</evidence>
<feature type="region of interest" description="Disordered" evidence="1">
    <location>
        <begin position="26"/>
        <end position="61"/>
    </location>
</feature>
<name>A0ABR4P4I8_9HELO</name>
<evidence type="ECO:0000313" key="3">
    <source>
        <dbReference type="EMBL" id="KAL3418211.1"/>
    </source>
</evidence>
<keyword evidence="4" id="KW-1185">Reference proteome</keyword>
<gene>
    <name evidence="3" type="ORF">PVAG01_09926</name>
</gene>
<evidence type="ECO:0000256" key="1">
    <source>
        <dbReference type="SAM" id="MobiDB-lite"/>
    </source>
</evidence>
<dbReference type="SUPFAM" id="SSF52821">
    <property type="entry name" value="Rhodanese/Cell cycle control phosphatase"/>
    <property type="match status" value="1"/>
</dbReference>
<reference evidence="3 4" key="1">
    <citation type="submission" date="2024-06" db="EMBL/GenBank/DDBJ databases">
        <title>Complete genome of Phlyctema vagabunda strain 19-DSS-EL-015.</title>
        <authorList>
            <person name="Fiorenzani C."/>
        </authorList>
    </citation>
    <scope>NUCLEOTIDE SEQUENCE [LARGE SCALE GENOMIC DNA]</scope>
    <source>
        <strain evidence="3 4">19-DSS-EL-015</strain>
    </source>
</reference>
<dbReference type="InterPro" id="IPR036873">
    <property type="entry name" value="Rhodanese-like_dom_sf"/>
</dbReference>
<sequence length="197" mass="21600">MDLQTLQAPISPSNSDPACFERSLLKSSSLQVSPQAETDLTPETEKEDIDPYSPPPGSHSIDQILAEARSHLQRLTPGEAYTLLTAPSPSEDDPPAVLVDIRPVAQRREEGSIEGALIIERNVLEWRFDPRAESRLPMADRYDLKIVVFCSEGYTSSLAARSLQKLGLSNTTDIIGGYKAWWRARLGGVGTGLPFLP</sequence>
<dbReference type="SMART" id="SM00450">
    <property type="entry name" value="RHOD"/>
    <property type="match status" value="1"/>
</dbReference>
<dbReference type="Proteomes" id="UP001629113">
    <property type="component" value="Unassembled WGS sequence"/>
</dbReference>
<dbReference type="PROSITE" id="PS50206">
    <property type="entry name" value="RHODANESE_3"/>
    <property type="match status" value="1"/>
</dbReference>
<feature type="domain" description="Rhodanese" evidence="2">
    <location>
        <begin position="92"/>
        <end position="190"/>
    </location>
</feature>
<dbReference type="Pfam" id="PF00581">
    <property type="entry name" value="Rhodanese"/>
    <property type="match status" value="1"/>
</dbReference>
<feature type="compositionally biased region" description="Acidic residues" evidence="1">
    <location>
        <begin position="40"/>
        <end position="50"/>
    </location>
</feature>
<organism evidence="3 4">
    <name type="scientific">Phlyctema vagabunda</name>
    <dbReference type="NCBI Taxonomy" id="108571"/>
    <lineage>
        <taxon>Eukaryota</taxon>
        <taxon>Fungi</taxon>
        <taxon>Dikarya</taxon>
        <taxon>Ascomycota</taxon>
        <taxon>Pezizomycotina</taxon>
        <taxon>Leotiomycetes</taxon>
        <taxon>Helotiales</taxon>
        <taxon>Dermateaceae</taxon>
        <taxon>Phlyctema</taxon>
    </lineage>
</organism>
<comment type="caution">
    <text evidence="3">The sequence shown here is derived from an EMBL/GenBank/DDBJ whole genome shotgun (WGS) entry which is preliminary data.</text>
</comment>
<feature type="compositionally biased region" description="Polar residues" evidence="1">
    <location>
        <begin position="26"/>
        <end position="38"/>
    </location>
</feature>